<dbReference type="Proteomes" id="UP000018444">
    <property type="component" value="Unassembled WGS sequence"/>
</dbReference>
<evidence type="ECO:0008006" key="4">
    <source>
        <dbReference type="Google" id="ProtNLM"/>
    </source>
</evidence>
<evidence type="ECO:0000313" key="3">
    <source>
        <dbReference type="Proteomes" id="UP000018444"/>
    </source>
</evidence>
<evidence type="ECO:0000313" key="2">
    <source>
        <dbReference type="EMBL" id="ENV72775.1"/>
    </source>
</evidence>
<organism evidence="2 3">
    <name type="scientific">Acinetobacter johnsonii ANC 3681</name>
    <dbReference type="NCBI Taxonomy" id="1217662"/>
    <lineage>
        <taxon>Bacteria</taxon>
        <taxon>Pseudomonadati</taxon>
        <taxon>Pseudomonadota</taxon>
        <taxon>Gammaproteobacteria</taxon>
        <taxon>Moraxellales</taxon>
        <taxon>Moraxellaceae</taxon>
        <taxon>Acinetobacter</taxon>
    </lineage>
</organism>
<feature type="signal peptide" evidence="1">
    <location>
        <begin position="1"/>
        <end position="19"/>
    </location>
</feature>
<evidence type="ECO:0000256" key="1">
    <source>
        <dbReference type="SAM" id="SignalP"/>
    </source>
</evidence>
<keyword evidence="1" id="KW-0732">Signal</keyword>
<sequence length="341" mass="39495">MMKKTIFASLILSSLFLSACNRTENKAETVAEPQEMSDWSCTAPANVEQIQAHLKAEYLKALDRRLRDSREYEADEKLLTQINNGIRFEIKGISTTTEKPDTAKQLDCESQLVVIFPKGLQKRAENAFLARPCEECEDGYQSTLRDVLEEGEYSLNLDNDQLQGAFSYNIIKTDKEGISLNVPNQNGVIDGVVLVTQHAVQFAAYEKENAEIQKNIKQYNEQEVAQMELAQKAMNIRKKELDADQVKAVERLNQTWDNFTEEQKQQLQQDQTEWFEKRDVDCKVISQKSVYQMTDSEKETYQKQSQYWDDALRAQDQQLQYTKCFNQKTNERIVYLNNVFT</sequence>
<dbReference type="EMBL" id="APPZ01000007">
    <property type="protein sequence ID" value="ENV72775.1"/>
    <property type="molecule type" value="Genomic_DNA"/>
</dbReference>
<dbReference type="PROSITE" id="PS51257">
    <property type="entry name" value="PROKAR_LIPOPROTEIN"/>
    <property type="match status" value="1"/>
</dbReference>
<dbReference type="HOGENOM" id="CLU_798382_0_0_6"/>
<protein>
    <recommendedName>
        <fullName evidence="4">Lysozyme inhibitor LprI N-terminal domain-containing protein</fullName>
    </recommendedName>
</protein>
<dbReference type="AlphaFoldDB" id="N9CWG1"/>
<feature type="chain" id="PRO_5004141337" description="Lysozyme inhibitor LprI N-terminal domain-containing protein" evidence="1">
    <location>
        <begin position="20"/>
        <end position="341"/>
    </location>
</feature>
<dbReference type="PATRIC" id="fig|1217662.4.peg.2184"/>
<reference evidence="2 3" key="1">
    <citation type="submission" date="2013-02" db="EMBL/GenBank/DDBJ databases">
        <title>The Genome Sequence of Acinetobacter johnsonii ANC 3681.</title>
        <authorList>
            <consortium name="The Broad Institute Genome Sequencing Platform"/>
            <consortium name="The Broad Institute Genome Sequencing Center for Infectious Disease"/>
            <person name="Cerqueira G."/>
            <person name="Feldgarden M."/>
            <person name="Courvalin P."/>
            <person name="Perichon B."/>
            <person name="Grillot-Courvalin C."/>
            <person name="Clermont D."/>
            <person name="Rocha E."/>
            <person name="Yoon E.-J."/>
            <person name="Nemec A."/>
            <person name="Walker B."/>
            <person name="Young S.K."/>
            <person name="Zeng Q."/>
            <person name="Gargeya S."/>
            <person name="Fitzgerald M."/>
            <person name="Haas B."/>
            <person name="Abouelleil A."/>
            <person name="Alvarado L."/>
            <person name="Arachchi H.M."/>
            <person name="Berlin A.M."/>
            <person name="Chapman S.B."/>
            <person name="Dewar J."/>
            <person name="Goldberg J."/>
            <person name="Griggs A."/>
            <person name="Gujja S."/>
            <person name="Hansen M."/>
            <person name="Howarth C."/>
            <person name="Imamovic A."/>
            <person name="Larimer J."/>
            <person name="McCowan C."/>
            <person name="Murphy C."/>
            <person name="Neiman D."/>
            <person name="Pearson M."/>
            <person name="Priest M."/>
            <person name="Roberts A."/>
            <person name="Saif S."/>
            <person name="Shea T."/>
            <person name="Sisk P."/>
            <person name="Sykes S."/>
            <person name="Wortman J."/>
            <person name="Nusbaum C."/>
            <person name="Birren B."/>
        </authorList>
    </citation>
    <scope>NUCLEOTIDE SEQUENCE [LARGE SCALE GENOMIC DNA]</scope>
    <source>
        <strain evidence="2 3">ANC 3681</strain>
    </source>
</reference>
<accession>N9CWG1</accession>
<proteinExistence type="predicted"/>
<name>N9CWG1_ACIJO</name>
<comment type="caution">
    <text evidence="2">The sequence shown here is derived from an EMBL/GenBank/DDBJ whole genome shotgun (WGS) entry which is preliminary data.</text>
</comment>
<gene>
    <name evidence="2" type="ORF">F946_02255</name>
</gene>